<accession>A0A8U0HS12</accession>
<dbReference type="Proteomes" id="UP000830729">
    <property type="component" value="Chromosome"/>
</dbReference>
<keyword evidence="2" id="KW-1133">Transmembrane helix</keyword>
<keyword evidence="2" id="KW-0812">Transmembrane</keyword>
<dbReference type="RefSeq" id="WP_248649812.1">
    <property type="nucleotide sequence ID" value="NZ_CP096659.1"/>
</dbReference>
<keyword evidence="2" id="KW-0472">Membrane</keyword>
<dbReference type="KEGG" id="halx:M0R89_14585"/>
<dbReference type="EMBL" id="CP096659">
    <property type="protein sequence ID" value="UPV73760.1"/>
    <property type="molecule type" value="Genomic_DNA"/>
</dbReference>
<evidence type="ECO:0000313" key="4">
    <source>
        <dbReference type="Proteomes" id="UP000830729"/>
    </source>
</evidence>
<proteinExistence type="predicted"/>
<evidence type="ECO:0000256" key="1">
    <source>
        <dbReference type="SAM" id="MobiDB-lite"/>
    </source>
</evidence>
<feature type="transmembrane region" description="Helical" evidence="2">
    <location>
        <begin position="12"/>
        <end position="29"/>
    </location>
</feature>
<organism evidence="3 4">
    <name type="scientific">Halorussus limi</name>
    <dbReference type="NCBI Taxonomy" id="2938695"/>
    <lineage>
        <taxon>Archaea</taxon>
        <taxon>Methanobacteriati</taxon>
        <taxon>Methanobacteriota</taxon>
        <taxon>Stenosarchaea group</taxon>
        <taxon>Halobacteria</taxon>
        <taxon>Halobacteriales</taxon>
        <taxon>Haladaptataceae</taxon>
        <taxon>Halorussus</taxon>
    </lineage>
</organism>
<reference evidence="3 4" key="1">
    <citation type="submission" date="2022-04" db="EMBL/GenBank/DDBJ databases">
        <title>Diverse halophilic archaea isolated from saline environments.</title>
        <authorList>
            <person name="Cui H.-L."/>
        </authorList>
    </citation>
    <scope>NUCLEOTIDE SEQUENCE [LARGE SCALE GENOMIC DNA]</scope>
    <source>
        <strain evidence="3 4">XZYJT49</strain>
    </source>
</reference>
<feature type="region of interest" description="Disordered" evidence="1">
    <location>
        <begin position="75"/>
        <end position="94"/>
    </location>
</feature>
<sequence length="94" mass="9653">MSLRTAAKRAPILLAGVVLFGAWVALNLFRVFDAIPSLWTGGTGVGQTLLGGLVGLLVMLTVVVLLVGLYSAISESSPAPESFPPTDSGLGSNR</sequence>
<protein>
    <submittedName>
        <fullName evidence="3">Uncharacterized protein</fullName>
    </submittedName>
</protein>
<keyword evidence="4" id="KW-1185">Reference proteome</keyword>
<dbReference type="GeneID" id="72186450"/>
<gene>
    <name evidence="3" type="ORF">M0R89_14585</name>
</gene>
<feature type="transmembrane region" description="Helical" evidence="2">
    <location>
        <begin position="49"/>
        <end position="73"/>
    </location>
</feature>
<evidence type="ECO:0000313" key="3">
    <source>
        <dbReference type="EMBL" id="UPV73760.1"/>
    </source>
</evidence>
<name>A0A8U0HS12_9EURY</name>
<evidence type="ECO:0000256" key="2">
    <source>
        <dbReference type="SAM" id="Phobius"/>
    </source>
</evidence>
<dbReference type="AlphaFoldDB" id="A0A8U0HS12"/>